<dbReference type="AlphaFoldDB" id="A0A0K1E5J7"/>
<keyword evidence="2" id="KW-0808">Transferase</keyword>
<dbReference type="SUPFAM" id="SSF47616">
    <property type="entry name" value="GST C-terminal domain-like"/>
    <property type="match status" value="1"/>
</dbReference>
<dbReference type="Gene3D" id="1.20.1050.10">
    <property type="match status" value="1"/>
</dbReference>
<dbReference type="STRING" id="52.CMC5_002590"/>
<evidence type="ECO:0000313" key="3">
    <source>
        <dbReference type="Proteomes" id="UP000067626"/>
    </source>
</evidence>
<dbReference type="CDD" id="cd03057">
    <property type="entry name" value="GST_N_Beta"/>
    <property type="match status" value="1"/>
</dbReference>
<evidence type="ECO:0000259" key="1">
    <source>
        <dbReference type="PROSITE" id="PS50404"/>
    </source>
</evidence>
<dbReference type="PROSITE" id="PS50404">
    <property type="entry name" value="GST_NTER"/>
    <property type="match status" value="1"/>
</dbReference>
<dbReference type="InterPro" id="IPR036282">
    <property type="entry name" value="Glutathione-S-Trfase_C_sf"/>
</dbReference>
<organism evidence="2 3">
    <name type="scientific">Chondromyces crocatus</name>
    <dbReference type="NCBI Taxonomy" id="52"/>
    <lineage>
        <taxon>Bacteria</taxon>
        <taxon>Pseudomonadati</taxon>
        <taxon>Myxococcota</taxon>
        <taxon>Polyangia</taxon>
        <taxon>Polyangiales</taxon>
        <taxon>Polyangiaceae</taxon>
        <taxon>Chondromyces</taxon>
    </lineage>
</organism>
<proteinExistence type="predicted"/>
<dbReference type="InterPro" id="IPR036249">
    <property type="entry name" value="Thioredoxin-like_sf"/>
</dbReference>
<keyword evidence="3" id="KW-1185">Reference proteome</keyword>
<dbReference type="PANTHER" id="PTHR44051:SF8">
    <property type="entry name" value="GLUTATHIONE S-TRANSFERASE GSTA"/>
    <property type="match status" value="1"/>
</dbReference>
<dbReference type="PATRIC" id="fig|52.7.peg.279"/>
<dbReference type="Pfam" id="PF13409">
    <property type="entry name" value="GST_N_2"/>
    <property type="match status" value="1"/>
</dbReference>
<dbReference type="Gene3D" id="3.40.30.10">
    <property type="entry name" value="Glutaredoxin"/>
    <property type="match status" value="1"/>
</dbReference>
<dbReference type="Proteomes" id="UP000067626">
    <property type="component" value="Chromosome"/>
</dbReference>
<dbReference type="PANTHER" id="PTHR44051">
    <property type="entry name" value="GLUTATHIONE S-TRANSFERASE-RELATED"/>
    <property type="match status" value="1"/>
</dbReference>
<dbReference type="SUPFAM" id="SSF52833">
    <property type="entry name" value="Thioredoxin-like"/>
    <property type="match status" value="1"/>
</dbReference>
<reference evidence="2 3" key="1">
    <citation type="submission" date="2015-07" db="EMBL/GenBank/DDBJ databases">
        <title>Genome analysis of myxobacterium Chondromyces crocatus Cm c5 reveals a high potential for natural compound synthesis and the genetic basis for the loss of fruiting body formation.</title>
        <authorList>
            <person name="Zaburannyi N."/>
            <person name="Bunk B."/>
            <person name="Maier J."/>
            <person name="Overmann J."/>
            <person name="Mueller R."/>
        </authorList>
    </citation>
    <scope>NUCLEOTIDE SEQUENCE [LARGE SCALE GENOMIC DNA]</scope>
    <source>
        <strain evidence="2 3">Cm c5</strain>
    </source>
</reference>
<dbReference type="KEGG" id="ccro:CMC5_002590"/>
<dbReference type="OrthoDB" id="5508354at2"/>
<dbReference type="RefSeq" id="WP_050428711.1">
    <property type="nucleotide sequence ID" value="NZ_CP012159.1"/>
</dbReference>
<name>A0A0K1E5J7_CHOCO</name>
<sequence>MASPSLTIHGSKGWGSAIIEAACELVGEPYTIEAVDPSTPGKALDRLLALNPLGQVPTLVLPDGSVMTESAAVMLWLLERHPDSNLAPPPGDPRRGTFLRWLVYFVAAIYPMYTVGDYPERWVKDQAARDQLLEATVQRILTCWRVLEEGLAPSTYLLGEQFTLIDVYGSIMSRWRPGRERIRAVAPRAIAAAEQAEAHPILSRVLERNFGS</sequence>
<dbReference type="InterPro" id="IPR004045">
    <property type="entry name" value="Glutathione_S-Trfase_N"/>
</dbReference>
<dbReference type="EMBL" id="CP012159">
    <property type="protein sequence ID" value="AKT36145.1"/>
    <property type="molecule type" value="Genomic_DNA"/>
</dbReference>
<evidence type="ECO:0000313" key="2">
    <source>
        <dbReference type="EMBL" id="AKT36145.1"/>
    </source>
</evidence>
<gene>
    <name evidence="2" type="primary">gst</name>
    <name evidence="2" type="ORF">CMC5_002590</name>
</gene>
<protein>
    <submittedName>
        <fullName evidence="2">Glutathione S-transferase</fullName>
    </submittedName>
</protein>
<feature type="domain" description="GST N-terminal" evidence="1">
    <location>
        <begin position="3"/>
        <end position="85"/>
    </location>
</feature>
<dbReference type="GO" id="GO:0016740">
    <property type="term" value="F:transferase activity"/>
    <property type="evidence" value="ECO:0007669"/>
    <property type="project" value="UniProtKB-KW"/>
</dbReference>
<accession>A0A0K1E5J7</accession>